<dbReference type="SUPFAM" id="SSF52266">
    <property type="entry name" value="SGNH hydrolase"/>
    <property type="match status" value="1"/>
</dbReference>
<name>A0A6C0J4Q6_9ZZZZ</name>
<proteinExistence type="predicted"/>
<organism evidence="1">
    <name type="scientific">viral metagenome</name>
    <dbReference type="NCBI Taxonomy" id="1070528"/>
    <lineage>
        <taxon>unclassified sequences</taxon>
        <taxon>metagenomes</taxon>
        <taxon>organismal metagenomes</taxon>
    </lineage>
</organism>
<evidence type="ECO:0000313" key="1">
    <source>
        <dbReference type="EMBL" id="QHT99839.1"/>
    </source>
</evidence>
<reference evidence="1" key="1">
    <citation type="journal article" date="2020" name="Nature">
        <title>Giant virus diversity and host interactions through global metagenomics.</title>
        <authorList>
            <person name="Schulz F."/>
            <person name="Roux S."/>
            <person name="Paez-Espino D."/>
            <person name="Jungbluth S."/>
            <person name="Walsh D.A."/>
            <person name="Denef V.J."/>
            <person name="McMahon K.D."/>
            <person name="Konstantinidis K.T."/>
            <person name="Eloe-Fadrosh E.A."/>
            <person name="Kyrpides N.C."/>
            <person name="Woyke T."/>
        </authorList>
    </citation>
    <scope>NUCLEOTIDE SEQUENCE</scope>
    <source>
        <strain evidence="1">GVMAG-M-3300025778-1</strain>
    </source>
</reference>
<sequence length="233" mass="27454">MLKVFASGSCRLLTSLNDGRGKVEPVHSMIKNFYGRNFLGKLHNTKQHIQFLQWIRDEIELPLPILASFLTSYSNLPPSWGMIEDRSMLPTKKQTIKNTECDVYIFEICSRKVYERDGYQVQYELTEDYVFRTQTAEEIWDDLVALRKMIPGKRIIFQTHFRLEKIEAREVLHDIVKRFCATVENTYHYDPTVILTPERMYDQTHFSDAGHSVNFDYLYEHFISPSHIPNLHG</sequence>
<dbReference type="AlphaFoldDB" id="A0A6C0J4Q6"/>
<dbReference type="EMBL" id="MN740318">
    <property type="protein sequence ID" value="QHT99839.1"/>
    <property type="molecule type" value="Genomic_DNA"/>
</dbReference>
<accession>A0A6C0J4Q6</accession>
<protein>
    <submittedName>
        <fullName evidence="1">Uncharacterized protein</fullName>
    </submittedName>
</protein>